<dbReference type="EMBL" id="CP061800">
    <property type="protein sequence ID" value="QTA89034.1"/>
    <property type="molecule type" value="Genomic_DNA"/>
</dbReference>
<gene>
    <name evidence="1" type="ORF">dnm_050810</name>
</gene>
<protein>
    <submittedName>
        <fullName evidence="1">Uncharacterized protein</fullName>
    </submittedName>
</protein>
<keyword evidence="2" id="KW-1185">Reference proteome</keyword>
<dbReference type="KEGG" id="dmm:dnm_050810"/>
<name>A0A975BPY8_9BACT</name>
<dbReference type="AlphaFoldDB" id="A0A975BPY8"/>
<sequence length="37" mass="4540">MSFLSENRSRQQIRNLFGIWNLFGNYHLEFVISVFLY</sequence>
<reference evidence="1" key="1">
    <citation type="journal article" date="2021" name="Microb. Physiol.">
        <title>Proteogenomic Insights into the Physiology of Marine, Sulfate-Reducing, Filamentous Desulfonema limicola and Desulfonema magnum.</title>
        <authorList>
            <person name="Schnaars V."/>
            <person name="Wohlbrand L."/>
            <person name="Scheve S."/>
            <person name="Hinrichs C."/>
            <person name="Reinhardt R."/>
            <person name="Rabus R."/>
        </authorList>
    </citation>
    <scope>NUCLEOTIDE SEQUENCE</scope>
    <source>
        <strain evidence="1">4be13</strain>
    </source>
</reference>
<accession>A0A975BPY8</accession>
<evidence type="ECO:0000313" key="2">
    <source>
        <dbReference type="Proteomes" id="UP000663722"/>
    </source>
</evidence>
<proteinExistence type="predicted"/>
<organism evidence="1 2">
    <name type="scientific">Desulfonema magnum</name>
    <dbReference type="NCBI Taxonomy" id="45655"/>
    <lineage>
        <taxon>Bacteria</taxon>
        <taxon>Pseudomonadati</taxon>
        <taxon>Thermodesulfobacteriota</taxon>
        <taxon>Desulfobacteria</taxon>
        <taxon>Desulfobacterales</taxon>
        <taxon>Desulfococcaceae</taxon>
        <taxon>Desulfonema</taxon>
    </lineage>
</organism>
<dbReference type="Proteomes" id="UP000663722">
    <property type="component" value="Chromosome"/>
</dbReference>
<evidence type="ECO:0000313" key="1">
    <source>
        <dbReference type="EMBL" id="QTA89034.1"/>
    </source>
</evidence>